<organism evidence="1 2">
    <name type="scientific">Crossiella equi</name>
    <dbReference type="NCBI Taxonomy" id="130796"/>
    <lineage>
        <taxon>Bacteria</taxon>
        <taxon>Bacillati</taxon>
        <taxon>Actinomycetota</taxon>
        <taxon>Actinomycetes</taxon>
        <taxon>Pseudonocardiales</taxon>
        <taxon>Pseudonocardiaceae</taxon>
        <taxon>Crossiella</taxon>
    </lineage>
</organism>
<comment type="caution">
    <text evidence="1">The sequence shown here is derived from an EMBL/GenBank/DDBJ whole genome shotgun (WGS) entry which is preliminary data.</text>
</comment>
<protein>
    <recommendedName>
        <fullName evidence="3">DUF3467 domain-containing protein</fullName>
    </recommendedName>
</protein>
<reference evidence="1 2" key="1">
    <citation type="submission" date="2021-03" db="EMBL/GenBank/DDBJ databases">
        <title>Sequencing the genomes of 1000 actinobacteria strains.</title>
        <authorList>
            <person name="Klenk H.-P."/>
        </authorList>
    </citation>
    <scope>NUCLEOTIDE SEQUENCE [LARGE SCALE GENOMIC DNA]</scope>
    <source>
        <strain evidence="1 2">DSM 44580</strain>
    </source>
</reference>
<evidence type="ECO:0008006" key="3">
    <source>
        <dbReference type="Google" id="ProtNLM"/>
    </source>
</evidence>
<evidence type="ECO:0000313" key="2">
    <source>
        <dbReference type="Proteomes" id="UP001519363"/>
    </source>
</evidence>
<name>A0ABS5AC67_9PSEU</name>
<proteinExistence type="predicted"/>
<evidence type="ECO:0000313" key="1">
    <source>
        <dbReference type="EMBL" id="MBP2473892.1"/>
    </source>
</evidence>
<dbReference type="Pfam" id="PF11950">
    <property type="entry name" value="DUF3467"/>
    <property type="match status" value="1"/>
</dbReference>
<sequence>MAEEQQLPTRITVDIASEVEVGVFANFVSLWHDQDSFTLDFAAITRPPAELVDEDGTEYVGLKARIVARVRIPPSQIFEIMKVMEQQLSAWERENGHRVANPGESAA</sequence>
<gene>
    <name evidence="1" type="ORF">JOF53_002764</name>
</gene>
<keyword evidence="2" id="KW-1185">Reference proteome</keyword>
<dbReference type="RefSeq" id="WP_086785307.1">
    <property type="nucleotide sequence ID" value="NZ_JAGIOO010000001.1"/>
</dbReference>
<dbReference type="Proteomes" id="UP001519363">
    <property type="component" value="Unassembled WGS sequence"/>
</dbReference>
<dbReference type="InterPro" id="IPR021857">
    <property type="entry name" value="DUF3467"/>
</dbReference>
<accession>A0ABS5AC67</accession>
<dbReference type="EMBL" id="JAGIOO010000001">
    <property type="protein sequence ID" value="MBP2473892.1"/>
    <property type="molecule type" value="Genomic_DNA"/>
</dbReference>